<dbReference type="Pfam" id="PF04828">
    <property type="entry name" value="GFA"/>
    <property type="match status" value="1"/>
</dbReference>
<evidence type="ECO:0000313" key="6">
    <source>
        <dbReference type="Proteomes" id="UP000076078"/>
    </source>
</evidence>
<dbReference type="InterPro" id="IPR006913">
    <property type="entry name" value="CENP-V/GFA"/>
</dbReference>
<dbReference type="EMBL" id="LODT01000016">
    <property type="protein sequence ID" value="KYR00180.1"/>
    <property type="molecule type" value="Genomic_DNA"/>
</dbReference>
<evidence type="ECO:0000259" key="4">
    <source>
        <dbReference type="PROSITE" id="PS51891"/>
    </source>
</evidence>
<dbReference type="AlphaFoldDB" id="A0A152A1T8"/>
<evidence type="ECO:0000313" key="5">
    <source>
        <dbReference type="EMBL" id="KYR00180.1"/>
    </source>
</evidence>
<dbReference type="OMA" id="ECGTHPF"/>
<dbReference type="GO" id="GO:0016846">
    <property type="term" value="F:carbon-sulfur lyase activity"/>
    <property type="evidence" value="ECO:0007669"/>
    <property type="project" value="InterPro"/>
</dbReference>
<proteinExistence type="inferred from homology"/>
<dbReference type="PROSITE" id="PS51891">
    <property type="entry name" value="CENP_V_GFA"/>
    <property type="match status" value="1"/>
</dbReference>
<protein>
    <submittedName>
        <fullName evidence="5">Glutathione-dependent formaldehyde-activating</fullName>
    </submittedName>
</protein>
<comment type="caution">
    <text evidence="5">The sequence shown here is derived from an EMBL/GenBank/DDBJ whole genome shotgun (WGS) entry which is preliminary data.</text>
</comment>
<dbReference type="SUPFAM" id="SSF51316">
    <property type="entry name" value="Mss4-like"/>
    <property type="match status" value="1"/>
</dbReference>
<sequence length="148" mass="16813">METNRCEPVESVKSKYTGSCHCKAITYEADIDFKTSQTTKCNCSICQKSRYWEMIVKPDCFRLLTGKETQGDYQWGAKTSHHHFCKTCGVSVYVSGHIPEIGGDFIGILISTIDNLSQKEFSELVPKVHCMNGRDNDWFNVPEHVSHL</sequence>
<reference evidence="5 6" key="1">
    <citation type="submission" date="2015-12" db="EMBL/GenBank/DDBJ databases">
        <title>Dictyostelia acquired genes for synthesis and detection of signals that induce cell-type specialization by lateral gene transfer from prokaryotes.</title>
        <authorList>
            <person name="Gloeckner G."/>
            <person name="Schaap P."/>
        </authorList>
    </citation>
    <scope>NUCLEOTIDE SEQUENCE [LARGE SCALE GENOMIC DNA]</scope>
    <source>
        <strain evidence="5 6">TK</strain>
    </source>
</reference>
<dbReference type="Gene3D" id="2.170.150.70">
    <property type="match status" value="1"/>
</dbReference>
<dbReference type="PANTHER" id="PTHR28620">
    <property type="entry name" value="CENTROMERE PROTEIN V"/>
    <property type="match status" value="1"/>
</dbReference>
<evidence type="ECO:0000256" key="1">
    <source>
        <dbReference type="ARBA" id="ARBA00005495"/>
    </source>
</evidence>
<keyword evidence="6" id="KW-1185">Reference proteome</keyword>
<dbReference type="GO" id="GO:0046872">
    <property type="term" value="F:metal ion binding"/>
    <property type="evidence" value="ECO:0007669"/>
    <property type="project" value="UniProtKB-KW"/>
</dbReference>
<gene>
    <name evidence="5" type="ORF">DLAC_03335</name>
</gene>
<keyword evidence="3" id="KW-0862">Zinc</keyword>
<name>A0A152A1T8_TIELA</name>
<dbReference type="InParanoid" id="A0A152A1T8"/>
<dbReference type="InterPro" id="IPR011057">
    <property type="entry name" value="Mss4-like_sf"/>
</dbReference>
<organism evidence="5 6">
    <name type="scientific">Tieghemostelium lacteum</name>
    <name type="common">Slime mold</name>
    <name type="synonym">Dictyostelium lacteum</name>
    <dbReference type="NCBI Taxonomy" id="361077"/>
    <lineage>
        <taxon>Eukaryota</taxon>
        <taxon>Amoebozoa</taxon>
        <taxon>Evosea</taxon>
        <taxon>Eumycetozoa</taxon>
        <taxon>Dictyostelia</taxon>
        <taxon>Dictyosteliales</taxon>
        <taxon>Raperosteliaceae</taxon>
        <taxon>Tieghemostelium</taxon>
    </lineage>
</organism>
<dbReference type="Proteomes" id="UP000076078">
    <property type="component" value="Unassembled WGS sequence"/>
</dbReference>
<feature type="domain" description="CENP-V/GFA" evidence="4">
    <location>
        <begin position="16"/>
        <end position="137"/>
    </location>
</feature>
<comment type="similarity">
    <text evidence="1">Belongs to the Gfa family.</text>
</comment>
<evidence type="ECO:0000256" key="2">
    <source>
        <dbReference type="ARBA" id="ARBA00022723"/>
    </source>
</evidence>
<keyword evidence="2" id="KW-0479">Metal-binding</keyword>
<dbReference type="OrthoDB" id="2993351at2759"/>
<accession>A0A152A1T8</accession>
<evidence type="ECO:0000256" key="3">
    <source>
        <dbReference type="ARBA" id="ARBA00022833"/>
    </source>
</evidence>
<dbReference type="STRING" id="361077.A0A152A1T8"/>
<dbReference type="InterPro" id="IPR052355">
    <property type="entry name" value="CENP-V-like"/>
</dbReference>
<dbReference type="PANTHER" id="PTHR28620:SF1">
    <property type="entry name" value="CENP-V_GFA DOMAIN-CONTAINING PROTEIN"/>
    <property type="match status" value="1"/>
</dbReference>